<comment type="caution">
    <text evidence="10">The sequence shown here is derived from an EMBL/GenBank/DDBJ whole genome shotgun (WGS) entry which is preliminary data.</text>
</comment>
<reference evidence="10" key="1">
    <citation type="submission" date="2017-09" db="EMBL/GenBank/DDBJ databases">
        <title>Contemporary evolution of a Lepidopteran species, Heliothis virescens, in response to modern agricultural practices.</title>
        <authorList>
            <person name="Fritz M.L."/>
            <person name="Deyonke A.M."/>
            <person name="Papanicolaou A."/>
            <person name="Micinski S."/>
            <person name="Westbrook J."/>
            <person name="Gould F."/>
        </authorList>
    </citation>
    <scope>NUCLEOTIDE SEQUENCE [LARGE SCALE GENOMIC DNA]</scope>
    <source>
        <strain evidence="10">HvINT-</strain>
        <tissue evidence="10">Whole body</tissue>
    </source>
</reference>
<evidence type="ECO:0000256" key="6">
    <source>
        <dbReference type="ARBA" id="ARBA00023054"/>
    </source>
</evidence>
<keyword evidence="4" id="KW-0853">WD repeat</keyword>
<accession>A0A2A4K7D3</accession>
<dbReference type="GO" id="GO:0060271">
    <property type="term" value="P:cilium assembly"/>
    <property type="evidence" value="ECO:0007669"/>
    <property type="project" value="TreeGrafter"/>
</dbReference>
<evidence type="ECO:0000256" key="5">
    <source>
        <dbReference type="ARBA" id="ARBA00022737"/>
    </source>
</evidence>
<dbReference type="AlphaFoldDB" id="A0A2A4K7D3"/>
<feature type="coiled-coil region" evidence="9">
    <location>
        <begin position="80"/>
        <end position="117"/>
    </location>
</feature>
<name>A0A2A4K7D3_HELVI</name>
<keyword evidence="6 9" id="KW-0175">Coiled coil</keyword>
<protein>
    <recommendedName>
        <fullName evidence="11">Cilia- and flagella-associated protein 43</fullName>
    </recommendedName>
</protein>
<dbReference type="EMBL" id="NWSH01000050">
    <property type="protein sequence ID" value="PCG80185.1"/>
    <property type="molecule type" value="Genomic_DNA"/>
</dbReference>
<keyword evidence="8" id="KW-0966">Cell projection</keyword>
<feature type="coiled-coil region" evidence="9">
    <location>
        <begin position="505"/>
        <end position="553"/>
    </location>
</feature>
<proteinExistence type="predicted"/>
<dbReference type="Pfam" id="PF25828">
    <property type="entry name" value="CC_Cfap43"/>
    <property type="match status" value="1"/>
</dbReference>
<comment type="subcellular location">
    <subcellularLocation>
        <location evidence="1">Cell projection</location>
        <location evidence="1">Cilium</location>
    </subcellularLocation>
    <subcellularLocation>
        <location evidence="2">Cytoplasm</location>
        <location evidence="2">Cytoskeleton</location>
    </subcellularLocation>
</comment>
<gene>
    <name evidence="10" type="ORF">B5V51_10411</name>
</gene>
<evidence type="ECO:0000256" key="1">
    <source>
        <dbReference type="ARBA" id="ARBA00004138"/>
    </source>
</evidence>
<sequence>MLHSAPDTFAHDYRDKPINIIHATDKNYLDIQEDKKVHEESLDYKRQRDEVLKVFDSLQNKLVTLLEENLNERPLHQLSLSEFNLHQEAKKERLKAAEKEREEIRLMTEARIRAQDKVTAWIKKTCWDTMLTPRVKLFAIFSHYHVESFAILPSQREVWPELKQIEALRTIEMENDHDLFRPWVEHSLDDVPAPAEAVSAIAAASISGTKSKEQESANSFREARRSVDSAADVAPDVVVEPYVLSGTKAHHYVAVPPYMVPQTEAFSFLQMNWLYHIVKLNTQNVRLWFNKQFDELMVMKKREVGLVAERNSRLRFIIEELNKLSDLRGSFHHLNIEIKDPEWRQEEHVAKLIKVEPEECSIEPYISPSQIVIVPPDPGPKDDFRERALMEMMDGVLEKLWHEEIKKPIPMPQCMLDKEPENFNEDDLRLVFDYEAKVAFRNEERDKYRKMLHAEYAKLSQVLNEGVVKFNQKVRDTWLTKLKIDSVIGQENLNLMRLRRTNLDRIEMAEKIESMREDIAHFEHEVDELNVELQAIQEQSADCQAAYEALMAKDRTMEKTFKNHFPDLSPIIVEQAYKFFKKRPKWHQRVTMIPVVLYELAHAVGSGVRPLLLHPDCVDFLKGMEQLDQISNMPTVMDEYMWTTMSKLRRAKTENEIRMRALIQEMTYVDSALSVWSKAIQARRSYLSTCHAKIVQHRENVELDARNKTIQLVLPAGQVEIVTTGHMEDFDDATLIPKEDIEKINNLILKVGAMKLRMMRKQMDFRKGILSKEWEHAQMKMKLRHMQQELYSYQRLRIPKELQLYLKNKELGYTDEQDYVRMEKENEASKVAVNKILNEQIHRAGELELKLIAIEASAAKVEKLITKLNVKVSEKRLNEDALEPIRIRRVFKKRMETLVMRSRLIRDVQANHSTIVMLQTELELLRLKTYPTLASFRTY</sequence>
<keyword evidence="7" id="KW-0206">Cytoskeleton</keyword>
<evidence type="ECO:0000256" key="8">
    <source>
        <dbReference type="ARBA" id="ARBA00023273"/>
    </source>
</evidence>
<keyword evidence="3" id="KW-0963">Cytoplasm</keyword>
<keyword evidence="5" id="KW-0677">Repeat</keyword>
<dbReference type="STRING" id="7102.A0A2A4K7D3"/>
<evidence type="ECO:0008006" key="11">
    <source>
        <dbReference type="Google" id="ProtNLM"/>
    </source>
</evidence>
<evidence type="ECO:0000313" key="10">
    <source>
        <dbReference type="EMBL" id="PCG80185.1"/>
    </source>
</evidence>
<organism evidence="10">
    <name type="scientific">Heliothis virescens</name>
    <name type="common">Tobacco budworm moth</name>
    <dbReference type="NCBI Taxonomy" id="7102"/>
    <lineage>
        <taxon>Eukaryota</taxon>
        <taxon>Metazoa</taxon>
        <taxon>Ecdysozoa</taxon>
        <taxon>Arthropoda</taxon>
        <taxon>Hexapoda</taxon>
        <taxon>Insecta</taxon>
        <taxon>Pterygota</taxon>
        <taxon>Neoptera</taxon>
        <taxon>Endopterygota</taxon>
        <taxon>Lepidoptera</taxon>
        <taxon>Glossata</taxon>
        <taxon>Ditrysia</taxon>
        <taxon>Noctuoidea</taxon>
        <taxon>Noctuidae</taxon>
        <taxon>Heliothinae</taxon>
        <taxon>Heliothis</taxon>
    </lineage>
</organism>
<evidence type="ECO:0000256" key="4">
    <source>
        <dbReference type="ARBA" id="ARBA00022574"/>
    </source>
</evidence>
<evidence type="ECO:0000256" key="9">
    <source>
        <dbReference type="SAM" id="Coils"/>
    </source>
</evidence>
<evidence type="ECO:0000256" key="3">
    <source>
        <dbReference type="ARBA" id="ARBA00022490"/>
    </source>
</evidence>
<evidence type="ECO:0000256" key="7">
    <source>
        <dbReference type="ARBA" id="ARBA00023212"/>
    </source>
</evidence>
<dbReference type="PANTHER" id="PTHR14885:SF1">
    <property type="entry name" value="CILIA- AND FLAGELLA-ASSOCIATED PROTEIN 43"/>
    <property type="match status" value="1"/>
</dbReference>
<dbReference type="PANTHER" id="PTHR14885">
    <property type="entry name" value="CILIA- AND FLAGELLA-ASSOCIATED PROTEIN 43-RELATED"/>
    <property type="match status" value="1"/>
</dbReference>
<evidence type="ECO:0000256" key="2">
    <source>
        <dbReference type="ARBA" id="ARBA00004245"/>
    </source>
</evidence>
<dbReference type="GO" id="GO:0005930">
    <property type="term" value="C:axoneme"/>
    <property type="evidence" value="ECO:0007669"/>
    <property type="project" value="TreeGrafter"/>
</dbReference>